<dbReference type="CDD" id="cd00180">
    <property type="entry name" value="PKc"/>
    <property type="match status" value="1"/>
</dbReference>
<organism evidence="2 3">
    <name type="scientific">Coleophoma cylindrospora</name>
    <dbReference type="NCBI Taxonomy" id="1849047"/>
    <lineage>
        <taxon>Eukaryota</taxon>
        <taxon>Fungi</taxon>
        <taxon>Dikarya</taxon>
        <taxon>Ascomycota</taxon>
        <taxon>Pezizomycotina</taxon>
        <taxon>Leotiomycetes</taxon>
        <taxon>Helotiales</taxon>
        <taxon>Dermateaceae</taxon>
        <taxon>Coleophoma</taxon>
    </lineage>
</organism>
<dbReference type="PANTHER" id="PTHR24359">
    <property type="entry name" value="SERINE/THREONINE-PROTEIN KINASE SBK1"/>
    <property type="match status" value="1"/>
</dbReference>
<dbReference type="PROSITE" id="PS50011">
    <property type="entry name" value="PROTEIN_KINASE_DOM"/>
    <property type="match status" value="1"/>
</dbReference>
<evidence type="ECO:0000313" key="3">
    <source>
        <dbReference type="Proteomes" id="UP000256645"/>
    </source>
</evidence>
<keyword evidence="3" id="KW-1185">Reference proteome</keyword>
<dbReference type="PANTHER" id="PTHR24359:SF37">
    <property type="entry name" value="PROTEIN KINASE DOMAIN-CONTAINING PROTEIN"/>
    <property type="match status" value="1"/>
</dbReference>
<sequence>MASTPEICINGDRAVQLSFRTRSSDGLNDIDSHGDGELSEIIRNCEIEHPDDTGFWSDERLRHILLRDRVLNELKRFTSRPETYIDNIRPIQDKKPSSQTYLKIFALLVLCGKVGDIGKFVKEQVSDQRLPVCRHEKRKGMFNLCATASPGTLLRCFEEWKTNEREHFEAMQWRVLVPYFDLDSKGHVQHYSFGDKTILPWCKSEHVLSSSNPSQNEGAYAQVNFVRIDTSSHGFSKILEAICLDDNQFALKTLCANTFNDEPRFQNERDMLHRFNGLVQDHLVTLLATFTFRSQYHFLFPYAEYDLDRYWSFKEPNPEMNMDTVQWVSKQCSGIMAAVDTIHEPKHLHHLTIKGYGRHGDIKPDNILWFCSSKDNKGILVLSDLGLGAFHRDTSRSNIPNKDIPGVPGYRPPECDVEGGKTSRAFDIWTIGCLFLELVTWLLGGQKYIQAFSDSRMSIYINGIQNNIFYELKSMRDEEGYVAQVKTQVTQVSTPVENLPLNHFTITDTLYMAVD</sequence>
<evidence type="ECO:0000259" key="1">
    <source>
        <dbReference type="PROSITE" id="PS50011"/>
    </source>
</evidence>
<feature type="domain" description="Protein kinase" evidence="1">
    <location>
        <begin position="209"/>
        <end position="515"/>
    </location>
</feature>
<dbReference type="Gene3D" id="1.10.510.10">
    <property type="entry name" value="Transferase(Phosphotransferase) domain 1"/>
    <property type="match status" value="1"/>
</dbReference>
<dbReference type="GO" id="GO:0004674">
    <property type="term" value="F:protein serine/threonine kinase activity"/>
    <property type="evidence" value="ECO:0007669"/>
    <property type="project" value="TreeGrafter"/>
</dbReference>
<dbReference type="GO" id="GO:0005524">
    <property type="term" value="F:ATP binding"/>
    <property type="evidence" value="ECO:0007669"/>
    <property type="project" value="InterPro"/>
</dbReference>
<reference evidence="2 3" key="1">
    <citation type="journal article" date="2018" name="IMA Fungus">
        <title>IMA Genome-F 9: Draft genome sequence of Annulohypoxylon stygium, Aspergillus mulundensis, Berkeleyomyces basicola (syn. Thielaviopsis basicola), Ceratocystis smalleyi, two Cercospora beticola strains, Coleophoma cylindrospora, Fusarium fracticaudum, Phialophora cf. hyalina, and Morchella septimelata.</title>
        <authorList>
            <person name="Wingfield B.D."/>
            <person name="Bills G.F."/>
            <person name="Dong Y."/>
            <person name="Huang W."/>
            <person name="Nel W.J."/>
            <person name="Swalarsk-Parry B.S."/>
            <person name="Vaghefi N."/>
            <person name="Wilken P.M."/>
            <person name="An Z."/>
            <person name="de Beer Z.W."/>
            <person name="De Vos L."/>
            <person name="Chen L."/>
            <person name="Duong T.A."/>
            <person name="Gao Y."/>
            <person name="Hammerbacher A."/>
            <person name="Kikkert J.R."/>
            <person name="Li Y."/>
            <person name="Li H."/>
            <person name="Li K."/>
            <person name="Li Q."/>
            <person name="Liu X."/>
            <person name="Ma X."/>
            <person name="Naidoo K."/>
            <person name="Pethybridge S.J."/>
            <person name="Sun J."/>
            <person name="Steenkamp E.T."/>
            <person name="van der Nest M.A."/>
            <person name="van Wyk S."/>
            <person name="Wingfield M.J."/>
            <person name="Xiong C."/>
            <person name="Yue Q."/>
            <person name="Zhang X."/>
        </authorList>
    </citation>
    <scope>NUCLEOTIDE SEQUENCE [LARGE SCALE GENOMIC DNA]</scope>
    <source>
        <strain evidence="2 3">BP6252</strain>
    </source>
</reference>
<evidence type="ECO:0000313" key="2">
    <source>
        <dbReference type="EMBL" id="RDW73474.1"/>
    </source>
</evidence>
<accession>A0A3D8RHV8</accession>
<dbReference type="SMART" id="SM00220">
    <property type="entry name" value="S_TKc"/>
    <property type="match status" value="1"/>
</dbReference>
<name>A0A3D8RHV8_9HELO</name>
<proteinExistence type="predicted"/>
<dbReference type="STRING" id="1849047.A0A3D8RHV8"/>
<dbReference type="AlphaFoldDB" id="A0A3D8RHV8"/>
<dbReference type="OrthoDB" id="1046782at2759"/>
<dbReference type="InterPro" id="IPR000719">
    <property type="entry name" value="Prot_kinase_dom"/>
</dbReference>
<dbReference type="InterPro" id="IPR011009">
    <property type="entry name" value="Kinase-like_dom_sf"/>
</dbReference>
<gene>
    <name evidence="2" type="ORF">BP6252_07381</name>
</gene>
<protein>
    <recommendedName>
        <fullName evidence="1">Protein kinase domain-containing protein</fullName>
    </recommendedName>
</protein>
<comment type="caution">
    <text evidence="2">The sequence shown here is derived from an EMBL/GenBank/DDBJ whole genome shotgun (WGS) entry which is preliminary data.</text>
</comment>
<dbReference type="EMBL" id="PDLM01000007">
    <property type="protein sequence ID" value="RDW73474.1"/>
    <property type="molecule type" value="Genomic_DNA"/>
</dbReference>
<dbReference type="Pfam" id="PF00069">
    <property type="entry name" value="Pkinase"/>
    <property type="match status" value="1"/>
</dbReference>
<dbReference type="Proteomes" id="UP000256645">
    <property type="component" value="Unassembled WGS sequence"/>
</dbReference>
<dbReference type="SUPFAM" id="SSF56112">
    <property type="entry name" value="Protein kinase-like (PK-like)"/>
    <property type="match status" value="1"/>
</dbReference>